<dbReference type="PANTHER" id="PTHR10072:SF41">
    <property type="entry name" value="IRON-SULFUR CLUSTER ASSEMBLY 1 HOMOLOG, MITOCHONDRIAL"/>
    <property type="match status" value="1"/>
</dbReference>
<dbReference type="AlphaFoldDB" id="A0A8S4C2M7"/>
<dbReference type="Pfam" id="PF01521">
    <property type="entry name" value="Fe-S_biosyn"/>
    <property type="match status" value="1"/>
</dbReference>
<evidence type="ECO:0000259" key="3">
    <source>
        <dbReference type="Pfam" id="PF01521"/>
    </source>
</evidence>
<organism evidence="4 5">
    <name type="scientific">Hyalomma marginatum</name>
    <dbReference type="NCBI Taxonomy" id="34627"/>
    <lineage>
        <taxon>Eukaryota</taxon>
        <taxon>Metazoa</taxon>
        <taxon>Ecdysozoa</taxon>
        <taxon>Arthropoda</taxon>
        <taxon>Chelicerata</taxon>
        <taxon>Arachnida</taxon>
        <taxon>Acari</taxon>
        <taxon>Parasitiformes</taxon>
        <taxon>Ixodida</taxon>
        <taxon>Ixodoidea</taxon>
        <taxon>Ixodidae</taxon>
        <taxon>Hyalomminae</taxon>
        <taxon>Hyalomma</taxon>
    </lineage>
</organism>
<dbReference type="EMBL" id="CAJVAF010000337">
    <property type="protein sequence ID" value="CAG7598656.1"/>
    <property type="molecule type" value="Genomic_DNA"/>
</dbReference>
<comment type="caution">
    <text evidence="4">The sequence shown here is derived from an EMBL/GenBank/DDBJ whole genome shotgun (WGS) entry which is preliminary data.</text>
</comment>
<feature type="domain" description="Core" evidence="3">
    <location>
        <begin position="5"/>
        <end position="106"/>
    </location>
</feature>
<evidence type="ECO:0000313" key="5">
    <source>
        <dbReference type="Proteomes" id="UP000837675"/>
    </source>
</evidence>
<proteinExistence type="inferred from homology"/>
<dbReference type="InterPro" id="IPR035903">
    <property type="entry name" value="HesB-like_dom_sf"/>
</dbReference>
<evidence type="ECO:0000256" key="2">
    <source>
        <dbReference type="ARBA" id="ARBA00039743"/>
    </source>
</evidence>
<dbReference type="PANTHER" id="PTHR10072">
    <property type="entry name" value="IRON-SULFUR CLUSTER ASSEMBLY PROTEIN"/>
    <property type="match status" value="1"/>
</dbReference>
<evidence type="ECO:0000256" key="1">
    <source>
        <dbReference type="ARBA" id="ARBA00006718"/>
    </source>
</evidence>
<dbReference type="GO" id="GO:0051537">
    <property type="term" value="F:2 iron, 2 sulfur cluster binding"/>
    <property type="evidence" value="ECO:0007669"/>
    <property type="project" value="TreeGrafter"/>
</dbReference>
<accession>A0A8S4C2M7</accession>
<dbReference type="Proteomes" id="UP000837675">
    <property type="component" value="Unassembled WGS sequence"/>
</dbReference>
<dbReference type="InterPro" id="IPR017870">
    <property type="entry name" value="FeS_cluster_insertion_CS"/>
</dbReference>
<dbReference type="InterPro" id="IPR000361">
    <property type="entry name" value="ATAP_core_dom"/>
</dbReference>
<dbReference type="Gene3D" id="2.60.300.12">
    <property type="entry name" value="HesB-like domain"/>
    <property type="match status" value="1"/>
</dbReference>
<dbReference type="GO" id="GO:0016226">
    <property type="term" value="P:iron-sulfur cluster assembly"/>
    <property type="evidence" value="ECO:0007669"/>
    <property type="project" value="InterPro"/>
</dbReference>
<comment type="similarity">
    <text evidence="1">Belongs to the HesB/IscA family.</text>
</comment>
<sequence length="110" mass="11903">MSNIISITETAANRIKALIAQRSKATAGIRIGVKQGGCSGLAYTFEYADEKNPADEEVVDKDVVIFIAPKAVLYLVGTELDYKDEKVKSGFFFLNPNEKSKCGCGESFSA</sequence>
<evidence type="ECO:0000313" key="4">
    <source>
        <dbReference type="EMBL" id="CAG7598656.1"/>
    </source>
</evidence>
<dbReference type="NCBIfam" id="TIGR00049">
    <property type="entry name" value="iron-sulfur cluster assembly accessory protein"/>
    <property type="match status" value="1"/>
</dbReference>
<protein>
    <recommendedName>
        <fullName evidence="2">Iron-sulfur cluster assembly 1 homolog, mitochondrial</fullName>
    </recommendedName>
</protein>
<dbReference type="PROSITE" id="PS01152">
    <property type="entry name" value="HESB"/>
    <property type="match status" value="1"/>
</dbReference>
<gene>
    <name evidence="4" type="ORF">MHYMCMPASI_01033</name>
</gene>
<dbReference type="FunFam" id="2.60.300.12:FF:000001">
    <property type="entry name" value="Iron-binding protein IscA"/>
    <property type="match status" value="1"/>
</dbReference>
<dbReference type="GO" id="GO:0005739">
    <property type="term" value="C:mitochondrion"/>
    <property type="evidence" value="ECO:0007669"/>
    <property type="project" value="TreeGrafter"/>
</dbReference>
<name>A0A8S4C2M7_9ACAR</name>
<dbReference type="SUPFAM" id="SSF89360">
    <property type="entry name" value="HesB-like domain"/>
    <property type="match status" value="1"/>
</dbReference>
<dbReference type="InterPro" id="IPR016092">
    <property type="entry name" value="ATAP"/>
</dbReference>
<keyword evidence="5" id="KW-1185">Reference proteome</keyword>
<dbReference type="InterPro" id="IPR050322">
    <property type="entry name" value="Fe-S_cluster_asmbl/transfer"/>
</dbReference>
<reference evidence="4" key="1">
    <citation type="submission" date="2021-06" db="EMBL/GenBank/DDBJ databases">
        <authorList>
            <person name="Nardi T."/>
            <person name="Nardi T."/>
        </authorList>
    </citation>
    <scope>NUCLEOTIDE SEQUENCE</scope>
</reference>